<protein>
    <recommendedName>
        <fullName evidence="8">Synaptosomal-associated protein 47</fullName>
    </recommendedName>
    <alternativeName>
        <fullName evidence="9">Synaptosomal-associated 47 kDa protein</fullName>
    </alternativeName>
</protein>
<dbReference type="SUPFAM" id="SSF58038">
    <property type="entry name" value="SNARE fusion complex"/>
    <property type="match status" value="1"/>
</dbReference>
<dbReference type="PROSITE" id="PS50192">
    <property type="entry name" value="T_SNARE"/>
    <property type="match status" value="1"/>
</dbReference>
<dbReference type="PANTHER" id="PTHR19305">
    <property type="entry name" value="SYNAPTOSOMAL ASSOCIATED PROTEIN"/>
    <property type="match status" value="1"/>
</dbReference>
<evidence type="ECO:0000256" key="11">
    <source>
        <dbReference type="SAM" id="Phobius"/>
    </source>
</evidence>
<evidence type="ECO:0000256" key="2">
    <source>
        <dbReference type="ARBA" id="ARBA00004556"/>
    </source>
</evidence>
<evidence type="ECO:0000313" key="14">
    <source>
        <dbReference type="Proteomes" id="UP000008225"/>
    </source>
</evidence>
<dbReference type="PANTHER" id="PTHR19305:SF1">
    <property type="entry name" value="SYNAPTOSOMAL-ASSOCIATED PROTEIN 47"/>
    <property type="match status" value="1"/>
</dbReference>
<dbReference type="InParanoid" id="A0A5F4WF00"/>
<dbReference type="GO" id="GO:0005484">
    <property type="term" value="F:SNAP receptor activity"/>
    <property type="evidence" value="ECO:0007669"/>
    <property type="project" value="TreeGrafter"/>
</dbReference>
<evidence type="ECO:0000256" key="3">
    <source>
        <dbReference type="ARBA" id="ARBA00022490"/>
    </source>
</evidence>
<feature type="region of interest" description="Disordered" evidence="10">
    <location>
        <begin position="14"/>
        <end position="33"/>
    </location>
</feature>
<comment type="subcellular location">
    <subcellularLocation>
        <location evidence="2">Cytoplasm</location>
        <location evidence="2">Perinuclear region</location>
    </subcellularLocation>
    <subcellularLocation>
        <location evidence="1">Endomembrane system</location>
    </subcellularLocation>
</comment>
<feature type="transmembrane region" description="Helical" evidence="11">
    <location>
        <begin position="606"/>
        <end position="635"/>
    </location>
</feature>
<evidence type="ECO:0000313" key="13">
    <source>
        <dbReference type="Ensembl" id="ENSCJAP00000076208.1"/>
    </source>
</evidence>
<evidence type="ECO:0000256" key="8">
    <source>
        <dbReference type="ARBA" id="ARBA00024443"/>
    </source>
</evidence>
<dbReference type="Pfam" id="PF02893">
    <property type="entry name" value="GRAM"/>
    <property type="match status" value="1"/>
</dbReference>
<dbReference type="GeneTree" id="ENSGT00950000182843"/>
<evidence type="ECO:0000256" key="5">
    <source>
        <dbReference type="ARBA" id="ARBA00023054"/>
    </source>
</evidence>
<dbReference type="GO" id="GO:0048471">
    <property type="term" value="C:perinuclear region of cytoplasm"/>
    <property type="evidence" value="ECO:0007669"/>
    <property type="project" value="UniProtKB-SubCell"/>
</dbReference>
<keyword evidence="5" id="KW-0175">Coiled coil</keyword>
<reference evidence="13" key="3">
    <citation type="submission" date="2025-09" db="UniProtKB">
        <authorList>
            <consortium name="Ensembl"/>
        </authorList>
    </citation>
    <scope>IDENTIFICATION</scope>
</reference>
<dbReference type="FunFam" id="2.30.29.30:FF:000269">
    <property type="entry name" value="Synaptosomal-associated protein 47"/>
    <property type="match status" value="1"/>
</dbReference>
<dbReference type="Gene3D" id="2.30.29.30">
    <property type="entry name" value="Pleckstrin-homology domain (PH domain)/Phosphotyrosine-binding domain (PTB)"/>
    <property type="match status" value="1"/>
</dbReference>
<dbReference type="GO" id="GO:0031201">
    <property type="term" value="C:SNARE complex"/>
    <property type="evidence" value="ECO:0007669"/>
    <property type="project" value="TreeGrafter"/>
</dbReference>
<evidence type="ECO:0000256" key="10">
    <source>
        <dbReference type="SAM" id="MobiDB-lite"/>
    </source>
</evidence>
<reference evidence="13" key="1">
    <citation type="submission" date="2009-03" db="EMBL/GenBank/DDBJ databases">
        <authorList>
            <person name="Warren W."/>
            <person name="Ye L."/>
            <person name="Minx P."/>
            <person name="Worley K."/>
            <person name="Gibbs R."/>
            <person name="Wilson R.K."/>
        </authorList>
    </citation>
    <scope>NUCLEOTIDE SEQUENCE [LARGE SCALE GENOMIC DNA]</scope>
</reference>
<dbReference type="InterPro" id="IPR011993">
    <property type="entry name" value="PH-like_dom_sf"/>
</dbReference>
<proteinExistence type="inferred from homology"/>
<dbReference type="FunFam" id="1.20.5.110:FF:000052">
    <property type="entry name" value="synaptosomal-associated protein 47"/>
    <property type="match status" value="1"/>
</dbReference>
<dbReference type="Gene3D" id="1.20.5.110">
    <property type="match status" value="1"/>
</dbReference>
<keyword evidence="14" id="KW-1185">Reference proteome</keyword>
<evidence type="ECO:0000256" key="1">
    <source>
        <dbReference type="ARBA" id="ARBA00004308"/>
    </source>
</evidence>
<keyword evidence="11" id="KW-0812">Transmembrane</keyword>
<dbReference type="STRING" id="9483.ENSCJAP00000076208"/>
<evidence type="ECO:0000259" key="12">
    <source>
        <dbReference type="PROSITE" id="PS50192"/>
    </source>
</evidence>
<dbReference type="Bgee" id="ENSCJAG00000039821">
    <property type="expression patterns" value="Expressed in frontal cortex and 6 other cell types or tissues"/>
</dbReference>
<dbReference type="FunCoup" id="A0A5F4WF00">
    <property type="interactions" value="764"/>
</dbReference>
<name>A0A5F4WF00_CALJA</name>
<evidence type="ECO:0000256" key="4">
    <source>
        <dbReference type="ARBA" id="ARBA00022737"/>
    </source>
</evidence>
<organism evidence="13 14">
    <name type="scientific">Callithrix jacchus</name>
    <name type="common">White-tufted-ear marmoset</name>
    <name type="synonym">Simia Jacchus</name>
    <dbReference type="NCBI Taxonomy" id="9483"/>
    <lineage>
        <taxon>Eukaryota</taxon>
        <taxon>Metazoa</taxon>
        <taxon>Chordata</taxon>
        <taxon>Craniata</taxon>
        <taxon>Vertebrata</taxon>
        <taxon>Euteleostomi</taxon>
        <taxon>Mammalia</taxon>
        <taxon>Eutheria</taxon>
        <taxon>Euarchontoglires</taxon>
        <taxon>Primates</taxon>
        <taxon>Haplorrhini</taxon>
        <taxon>Platyrrhini</taxon>
        <taxon>Cebidae</taxon>
        <taxon>Callitrichinae</taxon>
        <taxon>Callithrix</taxon>
        <taxon>Callithrix</taxon>
    </lineage>
</organism>
<dbReference type="GO" id="GO:0016082">
    <property type="term" value="P:synaptic vesicle priming"/>
    <property type="evidence" value="ECO:0007669"/>
    <property type="project" value="TreeGrafter"/>
</dbReference>
<keyword evidence="4" id="KW-0677">Repeat</keyword>
<dbReference type="Ensembl" id="ENSCJAT00000103051.2">
    <property type="protein sequence ID" value="ENSCJAP00000076208.1"/>
    <property type="gene ID" value="ENSCJAG00000039821.3"/>
</dbReference>
<dbReference type="GO" id="GO:0005886">
    <property type="term" value="C:plasma membrane"/>
    <property type="evidence" value="ECO:0007669"/>
    <property type="project" value="TreeGrafter"/>
</dbReference>
<feature type="domain" description="T-SNARE coiled-coil homology" evidence="12">
    <location>
        <begin position="207"/>
        <end position="243"/>
    </location>
</feature>
<evidence type="ECO:0000256" key="7">
    <source>
        <dbReference type="ARBA" id="ARBA00024354"/>
    </source>
</evidence>
<dbReference type="Proteomes" id="UP000008225">
    <property type="component" value="Chromosome 19"/>
</dbReference>
<reference evidence="13" key="2">
    <citation type="submission" date="2025-08" db="UniProtKB">
        <authorList>
            <consortium name="Ensembl"/>
        </authorList>
    </citation>
    <scope>IDENTIFICATION</scope>
</reference>
<keyword evidence="3" id="KW-0963">Cytoplasm</keyword>
<dbReference type="GO" id="GO:0012505">
    <property type="term" value="C:endomembrane system"/>
    <property type="evidence" value="ECO:0007669"/>
    <property type="project" value="UniProtKB-SubCell"/>
</dbReference>
<gene>
    <name evidence="13" type="primary">SNAP47</name>
    <name evidence="13" type="synonym">PRSS38</name>
</gene>
<keyword evidence="11" id="KW-1133">Transmembrane helix</keyword>
<comment type="similarity">
    <text evidence="7">Belongs to the SVAP1 family.</text>
</comment>
<dbReference type="GO" id="GO:0019905">
    <property type="term" value="F:syntaxin binding"/>
    <property type="evidence" value="ECO:0007669"/>
    <property type="project" value="TreeGrafter"/>
</dbReference>
<accession>A0A5F4WF00</accession>
<sequence>MSWCAGEIKDLTAQSYPHGHRGDGHESGAQGPGSKPALLFRLLLLHQLRGHMSFVLQPQRQKRPGPRLRQTQEQMSRDVCIHTWPCTYYLEPERRWVTGQLSLTSLSLRFMTDSTGETLVSFPLSSIVEIKKEASHFIFSSITVLEKGHTKHWFSSLRPSRNVVFSIIEHFWRELLLSQPAADTPAPRTRGKELTGLMAGSQKRLEDTARVLHHQGQQLDGVMRGLDKMESDLEVADRLLTELESPVWWPFGSKLWKTPSETKAREGVSVKPSCEPLGKEGMLIQIPAIISHRTESHVKPGRLTVLVSGLEIYDSSSLLMHRFEREDVDDIKVHSPYEISIRQRFIGKPDMAYRLISAKMPEAIPILEVQFSKKMELLEDALVLRSVRTSSPAEKSRSVWHAASGLMGRALHRELPAGDQEGTALHLQMSPPALSEADTQELTQVRCPQCHASQRCVPVLPQAAPFAFLTTNKLWVIRVGLTPRRRYWPPLSSCREGGKAVSIPDPHAFWKEYTWLPWLSPAPIVHVHVCVHTGVYVYCACTCACCVSCACTVHTCIYVYCVFSVYTCYACTYTVSTRVYYMCMCMCVLCVNVLSVPCVQCMGMCVCVVCGVCVYYACTCACSLCLCVLCMYMHVCSVFCACMLAHACCVLRTLCALHVYMHSRVRAHSALMC</sequence>
<dbReference type="AlphaFoldDB" id="A0A5F4WF00"/>
<dbReference type="GO" id="GO:0098793">
    <property type="term" value="C:presynapse"/>
    <property type="evidence" value="ECO:0007669"/>
    <property type="project" value="GOC"/>
</dbReference>
<evidence type="ECO:0000256" key="6">
    <source>
        <dbReference type="ARBA" id="ARBA00023136"/>
    </source>
</evidence>
<dbReference type="InterPro" id="IPR000727">
    <property type="entry name" value="T_SNARE_dom"/>
</dbReference>
<dbReference type="InterPro" id="IPR004182">
    <property type="entry name" value="GRAM"/>
</dbReference>
<evidence type="ECO:0000256" key="9">
    <source>
        <dbReference type="ARBA" id="ARBA00032027"/>
    </source>
</evidence>
<keyword evidence="6 11" id="KW-0472">Membrane</keyword>
<dbReference type="CDD" id="cd15888">
    <property type="entry name" value="SNARE_SNAP47N"/>
    <property type="match status" value="1"/>
</dbReference>
<dbReference type="GO" id="GO:0031629">
    <property type="term" value="P:synaptic vesicle fusion to presynaptic active zone membrane"/>
    <property type="evidence" value="ECO:0007669"/>
    <property type="project" value="TreeGrafter"/>
</dbReference>